<dbReference type="STRING" id="1146883.BLASA_4703"/>
<feature type="compositionally biased region" description="Basic and acidic residues" evidence="1">
    <location>
        <begin position="465"/>
        <end position="482"/>
    </location>
</feature>
<dbReference type="SUPFAM" id="SSF53098">
    <property type="entry name" value="Ribonuclease H-like"/>
    <property type="match status" value="1"/>
</dbReference>
<evidence type="ECO:0000313" key="4">
    <source>
        <dbReference type="Proteomes" id="UP000007517"/>
    </source>
</evidence>
<dbReference type="Pfam" id="PF13546">
    <property type="entry name" value="DDE_5"/>
    <property type="match status" value="1"/>
</dbReference>
<dbReference type="Proteomes" id="UP000007517">
    <property type="component" value="Chromosome"/>
</dbReference>
<feature type="region of interest" description="Disordered" evidence="1">
    <location>
        <begin position="433"/>
        <end position="482"/>
    </location>
</feature>
<dbReference type="Gene3D" id="3.90.350.10">
    <property type="entry name" value="Transposase Inhibitor Protein From Tn5, Chain A, domain 1"/>
    <property type="match status" value="1"/>
</dbReference>
<dbReference type="KEGG" id="bsd:BLASA_4703"/>
<proteinExistence type="predicted"/>
<gene>
    <name evidence="3" type="ordered locus">BLASA_4703</name>
</gene>
<dbReference type="RefSeq" id="WP_014378365.1">
    <property type="nucleotide sequence ID" value="NC_016943.1"/>
</dbReference>
<dbReference type="eggNOG" id="COG3293">
    <property type="taxonomic scope" value="Bacteria"/>
</dbReference>
<feature type="compositionally biased region" description="Pro residues" evidence="1">
    <location>
        <begin position="446"/>
        <end position="457"/>
    </location>
</feature>
<sequence>MAVMDSLDPVDAVGQSTAAMDRLRVFRGEVYQCLGRRRDVLFELTDALLCTEGPVKTLVGLCLAPEHRRGHGALYDGVNCGQVDADRLRETLAELPVPRMFGGRIVLAIDVSPWLRPDAETCPDRLFCHVYGRGRNADQRIPGWPYQVVAALESGPTSWTAVLDAVRLGPADDATAVTADQLRAVVNRLQAAGHWRAGDPAIMVMLDSGYDVTRLAFVLADLPVHLVGRIRADRVMLGPAPSPGVDPRAGRPRRHGAVMALADPGSWPTPATQTQTATTRYGQAAATSFDRMHPRLASRGPWADHPGRLPIVEGTVIRLQVEHLPGQREAKPVWLWSATTGADAEEVTRCWQAYLRRFDLEHTFRLWKQTLGWTAPKIRSPQAGDRWTWLVIAAHTQLRLARHLAVDLRRPWEKPLPAERLTPARVRRGFRHLRAKTGQPASAPKPSRPGPGRPPGVPNRHRATRHDVGKTPRDPHDQQLRG</sequence>
<reference evidence="4" key="2">
    <citation type="submission" date="2012-02" db="EMBL/GenBank/DDBJ databases">
        <title>Complete genome sequence of Blastococcus saxobsidens strain DD2.</title>
        <authorList>
            <person name="Genoscope."/>
        </authorList>
    </citation>
    <scope>NUCLEOTIDE SEQUENCE [LARGE SCALE GENOMIC DNA]</scope>
    <source>
        <strain evidence="4">DD2</strain>
    </source>
</reference>
<evidence type="ECO:0000256" key="1">
    <source>
        <dbReference type="SAM" id="MobiDB-lite"/>
    </source>
</evidence>
<keyword evidence="4" id="KW-1185">Reference proteome</keyword>
<dbReference type="HOGENOM" id="CLU_046116_2_0_11"/>
<dbReference type="eggNOG" id="COG1357">
    <property type="taxonomic scope" value="Bacteria"/>
</dbReference>
<dbReference type="EMBL" id="FO117623">
    <property type="protein sequence ID" value="CCG05499.1"/>
    <property type="molecule type" value="Genomic_DNA"/>
</dbReference>
<dbReference type="NCBIfam" id="NF041680">
    <property type="entry name" value="transp_NF041680"/>
    <property type="match status" value="1"/>
</dbReference>
<reference evidence="3 4" key="1">
    <citation type="journal article" date="2012" name="J. Bacteriol.">
        <title>Genome Sequence of Blastococcus saxobsidens DD2, a Stone-Inhabiting Bacterium.</title>
        <authorList>
            <person name="Chouaia B."/>
            <person name="Crotti E."/>
            <person name="Brusetti L."/>
            <person name="Daffonchio D."/>
            <person name="Essoussi I."/>
            <person name="Nouioui I."/>
            <person name="Sbissi I."/>
            <person name="Ghodhbane-Gtari F."/>
            <person name="Gtari M."/>
            <person name="Vacherie B."/>
            <person name="Barbe V."/>
            <person name="Medigue C."/>
            <person name="Gury J."/>
            <person name="Pujic P."/>
            <person name="Normand P."/>
        </authorList>
    </citation>
    <scope>NUCLEOTIDE SEQUENCE [LARGE SCALE GENOMIC DNA]</scope>
    <source>
        <strain evidence="3 4">DD2</strain>
    </source>
</reference>
<dbReference type="InterPro" id="IPR012337">
    <property type="entry name" value="RNaseH-like_sf"/>
</dbReference>
<feature type="domain" description="Transposase IS701-like DDE" evidence="2">
    <location>
        <begin position="29"/>
        <end position="283"/>
    </location>
</feature>
<dbReference type="AlphaFoldDB" id="H6RSA7"/>
<name>H6RSA7_BLASD</name>
<evidence type="ECO:0000313" key="3">
    <source>
        <dbReference type="EMBL" id="CCG05499.1"/>
    </source>
</evidence>
<dbReference type="InterPro" id="IPR038721">
    <property type="entry name" value="IS701-like_DDE_dom"/>
</dbReference>
<evidence type="ECO:0000259" key="2">
    <source>
        <dbReference type="Pfam" id="PF13546"/>
    </source>
</evidence>
<accession>H6RSA7</accession>
<protein>
    <recommendedName>
        <fullName evidence="2">Transposase IS701-like DDE domain-containing protein</fullName>
    </recommendedName>
</protein>
<organism evidence="3 4">
    <name type="scientific">Blastococcus saxobsidens (strain DD2)</name>
    <dbReference type="NCBI Taxonomy" id="1146883"/>
    <lineage>
        <taxon>Bacteria</taxon>
        <taxon>Bacillati</taxon>
        <taxon>Actinomycetota</taxon>
        <taxon>Actinomycetes</taxon>
        <taxon>Geodermatophilales</taxon>
        <taxon>Geodermatophilaceae</taxon>
        <taxon>Blastococcus</taxon>
    </lineage>
</organism>